<dbReference type="SUPFAM" id="SSF47090">
    <property type="entry name" value="PGBD-like"/>
    <property type="match status" value="1"/>
</dbReference>
<dbReference type="InterPro" id="IPR002477">
    <property type="entry name" value="Peptidoglycan-bd-like"/>
</dbReference>
<feature type="domain" description="Peptidoglycan binding-like" evidence="2">
    <location>
        <begin position="17"/>
        <end position="75"/>
    </location>
</feature>
<keyword evidence="4" id="KW-1185">Reference proteome</keyword>
<dbReference type="Pfam" id="PF01471">
    <property type="entry name" value="PG_binding_1"/>
    <property type="match status" value="1"/>
</dbReference>
<protein>
    <recommendedName>
        <fullName evidence="2">Peptidoglycan binding-like domain-containing protein</fullName>
    </recommendedName>
</protein>
<organism evidence="3 4">
    <name type="scientific">Neocallimastix californiae</name>
    <dbReference type="NCBI Taxonomy" id="1754190"/>
    <lineage>
        <taxon>Eukaryota</taxon>
        <taxon>Fungi</taxon>
        <taxon>Fungi incertae sedis</taxon>
        <taxon>Chytridiomycota</taxon>
        <taxon>Chytridiomycota incertae sedis</taxon>
        <taxon>Neocallimastigomycetes</taxon>
        <taxon>Neocallimastigales</taxon>
        <taxon>Neocallimastigaceae</taxon>
        <taxon>Neocallimastix</taxon>
    </lineage>
</organism>
<feature type="transmembrane region" description="Helical" evidence="1">
    <location>
        <begin position="254"/>
        <end position="278"/>
    </location>
</feature>
<evidence type="ECO:0000256" key="1">
    <source>
        <dbReference type="SAM" id="Phobius"/>
    </source>
</evidence>
<sequence>MSTNIRNDFIPLKIYDSGEKVKIVQEKLISLNYYCGPNGADGYFTNSTENCIKEFQFNNGLNVTGEIEEFTFNSLFSNDPIESINKTITSISSNNPCSIENVVNSYQNHKLIYRRRRDFHSNNLKENNLPVEASVSVDINDFLDQMASLYKFTIEITNGVRTNSPNGNDLEICYIDSHVVLSCYCHGSEKHFALAFGDEMSKSLYARPGEVACIKDKRSFISSWDHCESGVYIEEEDADLETEKKEKNFKKKRTWFWILIIGGVICLLLMLIGCPILYCIMKNREWCD</sequence>
<dbReference type="Gene3D" id="1.10.101.10">
    <property type="entry name" value="PGBD-like superfamily/PGBD"/>
    <property type="match status" value="1"/>
</dbReference>
<dbReference type="InterPro" id="IPR036365">
    <property type="entry name" value="PGBD-like_sf"/>
</dbReference>
<keyword evidence="1" id="KW-0812">Transmembrane</keyword>
<name>A0A1Y2ETR2_9FUNG</name>
<reference evidence="3 4" key="1">
    <citation type="submission" date="2016-08" db="EMBL/GenBank/DDBJ databases">
        <title>A Parts List for Fungal Cellulosomes Revealed by Comparative Genomics.</title>
        <authorList>
            <consortium name="DOE Joint Genome Institute"/>
            <person name="Haitjema C.H."/>
            <person name="Gilmore S.P."/>
            <person name="Henske J.K."/>
            <person name="Solomon K.V."/>
            <person name="De Groot R."/>
            <person name="Kuo A."/>
            <person name="Mondo S.J."/>
            <person name="Salamov A.A."/>
            <person name="Labutti K."/>
            <person name="Zhao Z."/>
            <person name="Chiniquy J."/>
            <person name="Barry K."/>
            <person name="Brewer H.M."/>
            <person name="Purvine S.O."/>
            <person name="Wright A.T."/>
            <person name="Boxma B."/>
            <person name="Van Alen T."/>
            <person name="Hackstein J.H."/>
            <person name="Baker S.E."/>
            <person name="Grigoriev I.V."/>
            <person name="O'Malley M.A."/>
        </authorList>
    </citation>
    <scope>NUCLEOTIDE SEQUENCE [LARGE SCALE GENOMIC DNA]</scope>
    <source>
        <strain evidence="3 4">G1</strain>
    </source>
</reference>
<gene>
    <name evidence="3" type="ORF">LY90DRAFT_633363</name>
</gene>
<comment type="caution">
    <text evidence="3">The sequence shown here is derived from an EMBL/GenBank/DDBJ whole genome shotgun (WGS) entry which is preliminary data.</text>
</comment>
<keyword evidence="1" id="KW-0472">Membrane</keyword>
<dbReference type="InterPro" id="IPR036366">
    <property type="entry name" value="PGBDSf"/>
</dbReference>
<dbReference type="Proteomes" id="UP000193920">
    <property type="component" value="Unassembled WGS sequence"/>
</dbReference>
<evidence type="ECO:0000259" key="2">
    <source>
        <dbReference type="Pfam" id="PF01471"/>
    </source>
</evidence>
<evidence type="ECO:0000313" key="3">
    <source>
        <dbReference type="EMBL" id="ORY74694.1"/>
    </source>
</evidence>
<proteinExistence type="predicted"/>
<dbReference type="OrthoDB" id="1001489at2759"/>
<keyword evidence="1" id="KW-1133">Transmembrane helix</keyword>
<accession>A0A1Y2ETR2</accession>
<dbReference type="EMBL" id="MCOG01000028">
    <property type="protein sequence ID" value="ORY74694.1"/>
    <property type="molecule type" value="Genomic_DNA"/>
</dbReference>
<dbReference type="AlphaFoldDB" id="A0A1Y2ETR2"/>
<evidence type="ECO:0000313" key="4">
    <source>
        <dbReference type="Proteomes" id="UP000193920"/>
    </source>
</evidence>